<name>A0AAD5VQX9_9AGAR</name>
<protein>
    <submittedName>
        <fullName evidence="1">Uncharacterized protein</fullName>
    </submittedName>
</protein>
<dbReference type="EMBL" id="JANIEX010000436">
    <property type="protein sequence ID" value="KAJ3567117.1"/>
    <property type="molecule type" value="Genomic_DNA"/>
</dbReference>
<evidence type="ECO:0000313" key="1">
    <source>
        <dbReference type="EMBL" id="KAJ3567117.1"/>
    </source>
</evidence>
<keyword evidence="2" id="KW-1185">Reference proteome</keyword>
<organism evidence="1 2">
    <name type="scientific">Leucocoprinus birnbaumii</name>
    <dbReference type="NCBI Taxonomy" id="56174"/>
    <lineage>
        <taxon>Eukaryota</taxon>
        <taxon>Fungi</taxon>
        <taxon>Dikarya</taxon>
        <taxon>Basidiomycota</taxon>
        <taxon>Agaricomycotina</taxon>
        <taxon>Agaricomycetes</taxon>
        <taxon>Agaricomycetidae</taxon>
        <taxon>Agaricales</taxon>
        <taxon>Agaricineae</taxon>
        <taxon>Agaricaceae</taxon>
        <taxon>Leucocoprinus</taxon>
    </lineage>
</organism>
<evidence type="ECO:0000313" key="2">
    <source>
        <dbReference type="Proteomes" id="UP001213000"/>
    </source>
</evidence>
<proteinExistence type="predicted"/>
<gene>
    <name evidence="1" type="ORF">NP233_g6573</name>
</gene>
<comment type="caution">
    <text evidence="1">The sequence shown here is derived from an EMBL/GenBank/DDBJ whole genome shotgun (WGS) entry which is preliminary data.</text>
</comment>
<dbReference type="AlphaFoldDB" id="A0AAD5VQX9"/>
<dbReference type="Proteomes" id="UP001213000">
    <property type="component" value="Unassembled WGS sequence"/>
</dbReference>
<accession>A0AAD5VQX9</accession>
<reference evidence="1" key="1">
    <citation type="submission" date="2022-07" db="EMBL/GenBank/DDBJ databases">
        <title>Genome Sequence of Leucocoprinus birnbaumii.</title>
        <authorList>
            <person name="Buettner E."/>
        </authorList>
    </citation>
    <scope>NUCLEOTIDE SEQUENCE</scope>
    <source>
        <strain evidence="1">VT141</strain>
    </source>
</reference>
<sequence length="229" mass="25674">MINDLVLWAQQPAHPYRSLWIIGPESDLPHLCAKRLKDQLAASFFSKENHILDPKYFFTTIAFQLATHFPAYEEIIDAKLARYPGPASKALKVQFRELIAEPLHDLSARGELMGSRGTILVGGLDQCTGGDARREILRIIMDETISLPFRWIVFSSPDDAVGRRLPESGSQQFPATFSQTLLENEEGGCTRLGGGSTCVIWLQDGIWVFLFGSVHKAAHWAMLFFLTPR</sequence>